<protein>
    <submittedName>
        <fullName evidence="15">Alpha-2Db adrenergic receptor isoform X1</fullName>
    </submittedName>
</protein>
<dbReference type="Pfam" id="PF00001">
    <property type="entry name" value="7tm_1"/>
    <property type="match status" value="2"/>
</dbReference>
<feature type="transmembrane region" description="Helical" evidence="12">
    <location>
        <begin position="116"/>
        <end position="141"/>
    </location>
</feature>
<dbReference type="AlphaFoldDB" id="A0A6P8KPI1"/>
<evidence type="ECO:0000256" key="3">
    <source>
        <dbReference type="ARBA" id="ARBA00022475"/>
    </source>
</evidence>
<evidence type="ECO:0000256" key="8">
    <source>
        <dbReference type="ARBA" id="ARBA00023170"/>
    </source>
</evidence>
<dbReference type="InterPro" id="IPR000276">
    <property type="entry name" value="GPCR_Rhodpsn"/>
</dbReference>
<keyword evidence="5 12" id="KW-1133">Transmembrane helix</keyword>
<evidence type="ECO:0000256" key="5">
    <source>
        <dbReference type="ARBA" id="ARBA00022989"/>
    </source>
</evidence>
<feature type="compositionally biased region" description="Polar residues" evidence="11">
    <location>
        <begin position="570"/>
        <end position="581"/>
    </location>
</feature>
<organism evidence="14 15">
    <name type="scientific">Drosophila mauritiana</name>
    <name type="common">Fruit fly</name>
    <dbReference type="NCBI Taxonomy" id="7226"/>
    <lineage>
        <taxon>Eukaryota</taxon>
        <taxon>Metazoa</taxon>
        <taxon>Ecdysozoa</taxon>
        <taxon>Arthropoda</taxon>
        <taxon>Hexapoda</taxon>
        <taxon>Insecta</taxon>
        <taxon>Pterygota</taxon>
        <taxon>Neoptera</taxon>
        <taxon>Endopterygota</taxon>
        <taxon>Diptera</taxon>
        <taxon>Brachycera</taxon>
        <taxon>Muscomorpha</taxon>
        <taxon>Ephydroidea</taxon>
        <taxon>Drosophilidae</taxon>
        <taxon>Drosophila</taxon>
        <taxon>Sophophora</taxon>
    </lineage>
</organism>
<evidence type="ECO:0000256" key="7">
    <source>
        <dbReference type="ARBA" id="ARBA00023136"/>
    </source>
</evidence>
<proteinExistence type="inferred from homology"/>
<evidence type="ECO:0000256" key="2">
    <source>
        <dbReference type="ARBA" id="ARBA00010663"/>
    </source>
</evidence>
<evidence type="ECO:0000313" key="14">
    <source>
        <dbReference type="Proteomes" id="UP000515162"/>
    </source>
</evidence>
<evidence type="ECO:0000259" key="13">
    <source>
        <dbReference type="PROSITE" id="PS50262"/>
    </source>
</evidence>
<feature type="region of interest" description="Disordered" evidence="11">
    <location>
        <begin position="554"/>
        <end position="618"/>
    </location>
</feature>
<dbReference type="PANTHER" id="PTHR24248">
    <property type="entry name" value="ADRENERGIC RECEPTOR-RELATED G-PROTEIN COUPLED RECEPTOR"/>
    <property type="match status" value="1"/>
</dbReference>
<accession>A0A6P8KPI1</accession>
<evidence type="ECO:0000256" key="11">
    <source>
        <dbReference type="SAM" id="MobiDB-lite"/>
    </source>
</evidence>
<feature type="transmembrane region" description="Helical" evidence="12">
    <location>
        <begin position="662"/>
        <end position="685"/>
    </location>
</feature>
<dbReference type="PROSITE" id="PS00237">
    <property type="entry name" value="G_PROTEIN_RECEP_F1_1"/>
    <property type="match status" value="1"/>
</dbReference>
<sequence length="699" mass="75198">MDYSRLNANINTGNISTDDFLAVFSTGKPPDNATLNPPLLSVDGQLTLPPGSGYVNVNDTIFFLNGSFYNSSLQLAAGFYNQSSASGATAGNLTNPNHTEVHWDGRYPSGYTLTHIVIASIIVTILMIIIVVGNMLVIIAIATEKSLKNIQNWFIASLAVADFFLGLIIMPFSLANELMGYWIFGSWWCDIHSAMDVLLCTASIMNLCLISLDRYWSITKAVDYLKSRTPARAAVMITAVWIMSALICIPPLLGWKVKMPEGPLPKCELSEDIGYVLYSALGSFYIPSCIMVFVYIRIYFAAKARARRGIKKHPRKTNNEQVTSFTTAKKGTIPMPSSSGVSALQLHQQRQIATIETPPNSASLPMQIPTVTMDLASDISTSEAGELEAVAAQTVLAYANPNGAGTNSVTVVSSGNGGTGASGVPPSSPKETLQVSTIATGRVGLNVPVPPSMGSNSSINVLNNNNGTVAMDGGASAGGGGNGSAVATPGGLQQTGGNELRVSPIAGRCRALSVGVDTDMVSEFDPSSSDSGVVSRCAVVKPLKFRLCQPIFGRKSSNQQRRNEAKAAAKNQQPSGAASKNQQQQQQQQQQVVKAELEPAIPKTPKPRDPEKEKRRIARKKEKRATLILGLIMGSFIACWLPFFFLYILVPACSSHCNIPESAFAVAFWLGYMNSALNPAIYTIFNKDFRRAFRRILFK</sequence>
<dbReference type="FunFam" id="1.20.1070.10:FF:000303">
    <property type="entry name" value="Blast:Alpha-2C adrenergic receptor"/>
    <property type="match status" value="1"/>
</dbReference>
<keyword evidence="6 10" id="KW-0297">G-protein coupled receptor</keyword>
<feature type="transmembrane region" description="Helical" evidence="12">
    <location>
        <begin position="233"/>
        <end position="255"/>
    </location>
</feature>
<feature type="region of interest" description="Disordered" evidence="11">
    <location>
        <begin position="473"/>
        <end position="499"/>
    </location>
</feature>
<dbReference type="GO" id="GO:0004930">
    <property type="term" value="F:G protein-coupled receptor activity"/>
    <property type="evidence" value="ECO:0007669"/>
    <property type="project" value="UniProtKB-KW"/>
</dbReference>
<dbReference type="Proteomes" id="UP000515162">
    <property type="component" value="Chromosome 3R"/>
</dbReference>
<comment type="similarity">
    <text evidence="2 10">Belongs to the G-protein coupled receptor 1 family.</text>
</comment>
<dbReference type="SUPFAM" id="SSF81321">
    <property type="entry name" value="Family A G protein-coupled receptor-like"/>
    <property type="match status" value="1"/>
</dbReference>
<evidence type="ECO:0000256" key="1">
    <source>
        <dbReference type="ARBA" id="ARBA00004651"/>
    </source>
</evidence>
<keyword evidence="3" id="KW-1003">Cell membrane</keyword>
<feature type="transmembrane region" description="Helical" evidence="12">
    <location>
        <begin position="194"/>
        <end position="212"/>
    </location>
</feature>
<dbReference type="Gene3D" id="1.20.1070.10">
    <property type="entry name" value="Rhodopsin 7-helix transmembrane proteins"/>
    <property type="match status" value="2"/>
</dbReference>
<dbReference type="PRINTS" id="PR00237">
    <property type="entry name" value="GPCRRHODOPSN"/>
</dbReference>
<keyword evidence="14" id="KW-1185">Reference proteome</keyword>
<dbReference type="RefSeq" id="XP_033165829.1">
    <property type="nucleotide sequence ID" value="XM_033309938.1"/>
</dbReference>
<gene>
    <name evidence="15" type="primary">LOC117144643</name>
</gene>
<dbReference type="SMART" id="SM01381">
    <property type="entry name" value="7TM_GPCR_Srsx"/>
    <property type="match status" value="1"/>
</dbReference>
<dbReference type="FunFam" id="1.20.1070.10:FF:000485">
    <property type="entry name" value="alpha-2A adrenergic receptor"/>
    <property type="match status" value="1"/>
</dbReference>
<evidence type="ECO:0000256" key="10">
    <source>
        <dbReference type="RuleBase" id="RU000688"/>
    </source>
</evidence>
<dbReference type="GeneID" id="117144643"/>
<keyword evidence="4 10" id="KW-0812">Transmembrane</keyword>
<feature type="compositionally biased region" description="Low complexity" evidence="11">
    <location>
        <begin position="582"/>
        <end position="591"/>
    </location>
</feature>
<evidence type="ECO:0000313" key="15">
    <source>
        <dbReference type="RefSeq" id="XP_033165829.1"/>
    </source>
</evidence>
<keyword evidence="8 10" id="KW-0675">Receptor</keyword>
<feature type="transmembrane region" description="Helical" evidence="12">
    <location>
        <begin position="625"/>
        <end position="650"/>
    </location>
</feature>
<dbReference type="CDD" id="cd15059">
    <property type="entry name" value="7tmA_alpha2_AR"/>
    <property type="match status" value="1"/>
</dbReference>
<comment type="subcellular location">
    <subcellularLocation>
        <location evidence="1">Cell membrane</location>
        <topology evidence="1">Multi-pass membrane protein</topology>
    </subcellularLocation>
</comment>
<keyword evidence="7 12" id="KW-0472">Membrane</keyword>
<feature type="domain" description="G-protein coupled receptors family 1 profile" evidence="13">
    <location>
        <begin position="133"/>
        <end position="682"/>
    </location>
</feature>
<dbReference type="PROSITE" id="PS50262">
    <property type="entry name" value="G_PROTEIN_RECEP_F1_2"/>
    <property type="match status" value="1"/>
</dbReference>
<dbReference type="CTD" id="42258"/>
<reference evidence="15" key="1">
    <citation type="submission" date="2025-08" db="UniProtKB">
        <authorList>
            <consortium name="RefSeq"/>
        </authorList>
    </citation>
    <scope>IDENTIFICATION</scope>
    <source>
        <strain evidence="15">Mau12</strain>
        <tissue evidence="15">Whole Body</tissue>
    </source>
</reference>
<evidence type="ECO:0000256" key="6">
    <source>
        <dbReference type="ARBA" id="ARBA00023040"/>
    </source>
</evidence>
<evidence type="ECO:0000256" key="12">
    <source>
        <dbReference type="SAM" id="Phobius"/>
    </source>
</evidence>
<dbReference type="PANTHER" id="PTHR24248:SF189">
    <property type="entry name" value="ALPHA2-ADRENERGIC-LIKE OCTOPAMINE RECEPTOR, ISOFORM B"/>
    <property type="match status" value="1"/>
</dbReference>
<dbReference type="InterPro" id="IPR017452">
    <property type="entry name" value="GPCR_Rhodpsn_7TM"/>
</dbReference>
<evidence type="ECO:0000256" key="9">
    <source>
        <dbReference type="ARBA" id="ARBA00023224"/>
    </source>
</evidence>
<feature type="transmembrane region" description="Helical" evidence="12">
    <location>
        <begin position="275"/>
        <end position="302"/>
    </location>
</feature>
<feature type="transmembrane region" description="Helical" evidence="12">
    <location>
        <begin position="153"/>
        <end position="174"/>
    </location>
</feature>
<keyword evidence="9 10" id="KW-0807">Transducer</keyword>
<evidence type="ECO:0000256" key="4">
    <source>
        <dbReference type="ARBA" id="ARBA00022692"/>
    </source>
</evidence>
<dbReference type="GO" id="GO:0005886">
    <property type="term" value="C:plasma membrane"/>
    <property type="evidence" value="ECO:0007669"/>
    <property type="project" value="UniProtKB-SubCell"/>
</dbReference>
<name>A0A6P8KPI1_DROMA</name>